<keyword evidence="1" id="KW-0378">Hydrolase</keyword>
<dbReference type="Gene3D" id="2.30.40.10">
    <property type="entry name" value="Urease, subunit C, domain 1"/>
    <property type="match status" value="1"/>
</dbReference>
<dbReference type="InterPro" id="IPR050287">
    <property type="entry name" value="MTA/SAH_deaminase"/>
</dbReference>
<dbReference type="GO" id="GO:0016810">
    <property type="term" value="F:hydrolase activity, acting on carbon-nitrogen (but not peptide) bonds"/>
    <property type="evidence" value="ECO:0007669"/>
    <property type="project" value="InterPro"/>
</dbReference>
<evidence type="ECO:0000313" key="4">
    <source>
        <dbReference type="Proteomes" id="UP000612899"/>
    </source>
</evidence>
<evidence type="ECO:0000256" key="1">
    <source>
        <dbReference type="ARBA" id="ARBA00022801"/>
    </source>
</evidence>
<proteinExistence type="predicted"/>
<protein>
    <submittedName>
        <fullName evidence="3">8-oxoguanine deaminase</fullName>
    </submittedName>
</protein>
<dbReference type="SUPFAM" id="SSF51556">
    <property type="entry name" value="Metallo-dependent hydrolases"/>
    <property type="match status" value="1"/>
</dbReference>
<feature type="domain" description="Amidohydrolase-related" evidence="2">
    <location>
        <begin position="47"/>
        <end position="408"/>
    </location>
</feature>
<evidence type="ECO:0000313" key="3">
    <source>
        <dbReference type="EMBL" id="GIH06974.1"/>
    </source>
</evidence>
<keyword evidence="4" id="KW-1185">Reference proteome</keyword>
<evidence type="ECO:0000259" key="2">
    <source>
        <dbReference type="Pfam" id="PF01979"/>
    </source>
</evidence>
<dbReference type="AlphaFoldDB" id="A0A8J3QA66"/>
<dbReference type="Gene3D" id="3.20.20.140">
    <property type="entry name" value="Metal-dependent hydrolases"/>
    <property type="match status" value="1"/>
</dbReference>
<dbReference type="SUPFAM" id="SSF51338">
    <property type="entry name" value="Composite domain of metallo-dependent hydrolases"/>
    <property type="match status" value="1"/>
</dbReference>
<dbReference type="InterPro" id="IPR032466">
    <property type="entry name" value="Metal_Hydrolase"/>
</dbReference>
<dbReference type="PANTHER" id="PTHR43794">
    <property type="entry name" value="AMINOHYDROLASE SSNA-RELATED"/>
    <property type="match status" value="1"/>
</dbReference>
<comment type="caution">
    <text evidence="3">The sequence shown here is derived from an EMBL/GenBank/DDBJ whole genome shotgun (WGS) entry which is preliminary data.</text>
</comment>
<reference evidence="3" key="1">
    <citation type="submission" date="2021-01" db="EMBL/GenBank/DDBJ databases">
        <title>Whole genome shotgun sequence of Rhizocola hellebori NBRC 109834.</title>
        <authorList>
            <person name="Komaki H."/>
            <person name="Tamura T."/>
        </authorList>
    </citation>
    <scope>NUCLEOTIDE SEQUENCE</scope>
    <source>
        <strain evidence="3">NBRC 109834</strain>
    </source>
</reference>
<sequence>MATVDGELTEFTDGHVVLERGKIVAVGAGPAPARAGMRRIDGRGCLATPGLVNVHHHLYQWATRGLAQSEDLFGWLDELYPIWAGIDADLVGDTTAAGLAWLGLSGCTTTADLHHVFPQGAGDMMAAQVGAARRIGLRMQICRGGMDLGRSSGGLAPDSLVEETGKVIAGMDAAIIDFHDPSPEAMVRVALAPCSPFSVSAQLMVETAALARSRGVRLHTQLAESTEEERYCRARFGLSPLVYLDRLGWLGDDVWLAHGVHLPDRDIAVLAEANTSLAHCPSSNARLGAGIAPVRRMLDAGIPVGLGVGGPASQESGLLIEELRQAVYLARAQGGPKALTVREALWMATMGGAHCLGRAGEIGSLEVGKLADVALWRLDGLGHSGIADPVAALVLGPPAPLARLIVQGNEVVVDAKLRTADLGELSRELDESCRRLVARR</sequence>
<gene>
    <name evidence="3" type="ORF">Rhe02_50410</name>
</gene>
<dbReference type="InterPro" id="IPR011059">
    <property type="entry name" value="Metal-dep_hydrolase_composite"/>
</dbReference>
<organism evidence="3 4">
    <name type="scientific">Rhizocola hellebori</name>
    <dbReference type="NCBI Taxonomy" id="1392758"/>
    <lineage>
        <taxon>Bacteria</taxon>
        <taxon>Bacillati</taxon>
        <taxon>Actinomycetota</taxon>
        <taxon>Actinomycetes</taxon>
        <taxon>Micromonosporales</taxon>
        <taxon>Micromonosporaceae</taxon>
        <taxon>Rhizocola</taxon>
    </lineage>
</organism>
<dbReference type="CDD" id="cd01298">
    <property type="entry name" value="ATZ_TRZ_like"/>
    <property type="match status" value="1"/>
</dbReference>
<dbReference type="InterPro" id="IPR006680">
    <property type="entry name" value="Amidohydro-rel"/>
</dbReference>
<dbReference type="Pfam" id="PF01979">
    <property type="entry name" value="Amidohydro_1"/>
    <property type="match status" value="1"/>
</dbReference>
<dbReference type="EMBL" id="BONY01000032">
    <property type="protein sequence ID" value="GIH06974.1"/>
    <property type="molecule type" value="Genomic_DNA"/>
</dbReference>
<accession>A0A8J3QA66</accession>
<dbReference type="Proteomes" id="UP000612899">
    <property type="component" value="Unassembled WGS sequence"/>
</dbReference>
<name>A0A8J3QA66_9ACTN</name>
<dbReference type="NCBIfam" id="NF006055">
    <property type="entry name" value="PRK08203.1"/>
    <property type="match status" value="1"/>
</dbReference>
<dbReference type="PANTHER" id="PTHR43794:SF11">
    <property type="entry name" value="AMIDOHYDROLASE-RELATED DOMAIN-CONTAINING PROTEIN"/>
    <property type="match status" value="1"/>
</dbReference>